<dbReference type="GO" id="GO:0009927">
    <property type="term" value="F:histidine phosphotransfer kinase activity"/>
    <property type="evidence" value="ECO:0007669"/>
    <property type="project" value="TreeGrafter"/>
</dbReference>
<comment type="caution">
    <text evidence="12">The sequence shown here is derived from an EMBL/GenBank/DDBJ whole genome shotgun (WGS) entry which is preliminary data.</text>
</comment>
<dbReference type="CDD" id="cd00156">
    <property type="entry name" value="REC"/>
    <property type="match status" value="1"/>
</dbReference>
<dbReference type="InterPro" id="IPR004358">
    <property type="entry name" value="Sig_transdc_His_kin-like_C"/>
</dbReference>
<dbReference type="OrthoDB" id="9786919at2"/>
<evidence type="ECO:0000256" key="7">
    <source>
        <dbReference type="ARBA" id="ARBA00023012"/>
    </source>
</evidence>
<dbReference type="SMART" id="SM00448">
    <property type="entry name" value="REC"/>
    <property type="match status" value="1"/>
</dbReference>
<evidence type="ECO:0000256" key="6">
    <source>
        <dbReference type="ARBA" id="ARBA00022777"/>
    </source>
</evidence>
<dbReference type="GO" id="GO:0005886">
    <property type="term" value="C:plasma membrane"/>
    <property type="evidence" value="ECO:0007669"/>
    <property type="project" value="UniProtKB-SubCell"/>
</dbReference>
<evidence type="ECO:0000256" key="4">
    <source>
        <dbReference type="ARBA" id="ARBA00022553"/>
    </source>
</evidence>
<keyword evidence="13" id="KW-1185">Reference proteome</keyword>
<dbReference type="Gene3D" id="3.40.50.2300">
    <property type="match status" value="1"/>
</dbReference>
<evidence type="ECO:0000259" key="10">
    <source>
        <dbReference type="PROSITE" id="PS50110"/>
    </source>
</evidence>
<dbReference type="Gene3D" id="3.30.450.20">
    <property type="entry name" value="PAS domain"/>
    <property type="match status" value="1"/>
</dbReference>
<feature type="modified residue" description="4-aspartylphosphate" evidence="8">
    <location>
        <position position="891"/>
    </location>
</feature>
<evidence type="ECO:0000256" key="1">
    <source>
        <dbReference type="ARBA" id="ARBA00000085"/>
    </source>
</evidence>
<comment type="catalytic activity">
    <reaction evidence="1">
        <text>ATP + protein L-histidine = ADP + protein N-phospho-L-histidine.</text>
        <dbReference type="EC" id="2.7.13.3"/>
    </reaction>
</comment>
<evidence type="ECO:0000256" key="8">
    <source>
        <dbReference type="PROSITE-ProRule" id="PRU00169"/>
    </source>
</evidence>
<dbReference type="InterPro" id="IPR003661">
    <property type="entry name" value="HisK_dim/P_dom"/>
</dbReference>
<evidence type="ECO:0000313" key="13">
    <source>
        <dbReference type="Proteomes" id="UP000322244"/>
    </source>
</evidence>
<keyword evidence="6" id="KW-0418">Kinase</keyword>
<dbReference type="InterPro" id="IPR001789">
    <property type="entry name" value="Sig_transdc_resp-reg_receiver"/>
</dbReference>
<dbReference type="Pfam" id="PF00512">
    <property type="entry name" value="HisKA"/>
    <property type="match status" value="1"/>
</dbReference>
<evidence type="ECO:0000259" key="9">
    <source>
        <dbReference type="PROSITE" id="PS50109"/>
    </source>
</evidence>
<protein>
    <recommendedName>
        <fullName evidence="3">histidine kinase</fullName>
        <ecNumber evidence="3">2.7.13.3</ecNumber>
    </recommendedName>
</protein>
<gene>
    <name evidence="12" type="ORF">FOY51_17720</name>
</gene>
<dbReference type="InterPro" id="IPR003594">
    <property type="entry name" value="HATPase_dom"/>
</dbReference>
<proteinExistence type="predicted"/>
<dbReference type="SUPFAM" id="SSF55785">
    <property type="entry name" value="PYP-like sensor domain (PAS domain)"/>
    <property type="match status" value="1"/>
</dbReference>
<dbReference type="PROSITE" id="PS50109">
    <property type="entry name" value="HIS_KIN"/>
    <property type="match status" value="2"/>
</dbReference>
<dbReference type="RefSeq" id="WP_149431589.1">
    <property type="nucleotide sequence ID" value="NZ_VLNY01000008.1"/>
</dbReference>
<evidence type="ECO:0000256" key="2">
    <source>
        <dbReference type="ARBA" id="ARBA00004236"/>
    </source>
</evidence>
<dbReference type="Pfam" id="PF00072">
    <property type="entry name" value="Response_reg"/>
    <property type="match status" value="1"/>
</dbReference>
<dbReference type="Gene3D" id="3.30.450.40">
    <property type="match status" value="1"/>
</dbReference>
<feature type="domain" description="Histidine kinase" evidence="9">
    <location>
        <begin position="92"/>
        <end position="290"/>
    </location>
</feature>
<dbReference type="EMBL" id="VLNY01000008">
    <property type="protein sequence ID" value="KAA0021722.1"/>
    <property type="molecule type" value="Genomic_DNA"/>
</dbReference>
<evidence type="ECO:0000256" key="5">
    <source>
        <dbReference type="ARBA" id="ARBA00022679"/>
    </source>
</evidence>
<dbReference type="PROSITE" id="PS50112">
    <property type="entry name" value="PAS"/>
    <property type="match status" value="1"/>
</dbReference>
<dbReference type="InterPro" id="IPR011006">
    <property type="entry name" value="CheY-like_superfamily"/>
</dbReference>
<dbReference type="SMART" id="SM00091">
    <property type="entry name" value="PAS"/>
    <property type="match status" value="1"/>
</dbReference>
<dbReference type="PRINTS" id="PR00344">
    <property type="entry name" value="BCTRLSENSOR"/>
</dbReference>
<dbReference type="SUPFAM" id="SSF55781">
    <property type="entry name" value="GAF domain-like"/>
    <property type="match status" value="1"/>
</dbReference>
<dbReference type="PANTHER" id="PTHR43047:SF72">
    <property type="entry name" value="OSMOSENSING HISTIDINE PROTEIN KINASE SLN1"/>
    <property type="match status" value="1"/>
</dbReference>
<sequence>MHEVLGPDLDGVRIVGAGEVASVRRSSPDRAIVALARSSAPEDIISAQLAGADVVLPCTDGQTPSQENLAAACAAARVLAGRAAVAREETRRAAHEVAGNASAVAMAAQLLAAAEPRRSGQLQSLAAQGAELAWRAGRAARSGSGPLEPLDVVTAVRAVCRGTRSGDVVPIVEDECVEAYAVVDRVRFARSVTSVLDNARRAGSTSITVVIRDLPGLVEITVTDNGHGLPESWESGAALRPFTTGWAVAGDGLRLTEAAEFADDHGGSLTIESRTDTPGCLVRMQLPAAAVRAPQTDPIPQADWLIARILEGIARRDPLDRSLEALVTAMEQRLPGSICSILLLDQEGATLRHGAGQHLPQLYRAAIDGVRIGPFAGSCGTAAFTRSEVIATDITTDLRWADYRDVALHHGLGSCWSTPILDVDRGIVVGTFAVYHATSWSPDTPAIELVQRLTHIAAVAIGTAELHEQLVESEARFRSTFDNTGMGIALVDLDGRIQQANAAVAVMAGRRVTGLRLTDVVDPDDARELETAMSAAIDRLPPSEVRVWVAGRVEPLWAELSGSLIRGRDGDPRHFCIELFDLTERRRVAQARRERAVAEAANYAKSDLLALVSHELRTPLNAVIGFAQLLGTAQLTEQQQHDGIDHILGAGRHLLRLINDLIDLTGAETGQLRLATARVALSEVVGEALQIVDGLAQERLVALHTPDDTAGEWVLADRQRLLQVLLNLIGNGIKFTPAGGTVNVGIERGAVVVTDTGPGIDSDQLGTLFTPFHRASDTGAEGSGLGLALSQRLTTAMGGQLTVSSEVGIGSSFRVELAACAPAPDTSQAAADVPAAMPGGRVLYIEDDPASRQLLSAALSRWPAVSLDLAQTCAQARSLLAERPADLLVIDVELPDGNGWELLRELADRQHRAIVVTAGSQVAPPDLFCVEVFGKPLVIEEVLGAISRQLAVPAPS</sequence>
<dbReference type="Proteomes" id="UP000322244">
    <property type="component" value="Unassembled WGS sequence"/>
</dbReference>
<dbReference type="SMART" id="SM00388">
    <property type="entry name" value="HisKA"/>
    <property type="match status" value="1"/>
</dbReference>
<keyword evidence="7" id="KW-0902">Two-component regulatory system</keyword>
<comment type="subcellular location">
    <subcellularLocation>
        <location evidence="2">Cell membrane</location>
    </subcellularLocation>
</comment>
<dbReference type="EC" id="2.7.13.3" evidence="3"/>
<dbReference type="GO" id="GO:0000155">
    <property type="term" value="F:phosphorelay sensor kinase activity"/>
    <property type="evidence" value="ECO:0007669"/>
    <property type="project" value="InterPro"/>
</dbReference>
<evidence type="ECO:0000313" key="12">
    <source>
        <dbReference type="EMBL" id="KAA0021722.1"/>
    </source>
</evidence>
<feature type="domain" description="Histidine kinase" evidence="9">
    <location>
        <begin position="611"/>
        <end position="821"/>
    </location>
</feature>
<dbReference type="PANTHER" id="PTHR43047">
    <property type="entry name" value="TWO-COMPONENT HISTIDINE PROTEIN KINASE"/>
    <property type="match status" value="1"/>
</dbReference>
<dbReference type="Gene3D" id="3.30.565.10">
    <property type="entry name" value="Histidine kinase-like ATPase, C-terminal domain"/>
    <property type="match status" value="2"/>
</dbReference>
<dbReference type="InterPro" id="IPR005467">
    <property type="entry name" value="His_kinase_dom"/>
</dbReference>
<keyword evidence="5" id="KW-0808">Transferase</keyword>
<dbReference type="CDD" id="cd00130">
    <property type="entry name" value="PAS"/>
    <property type="match status" value="1"/>
</dbReference>
<dbReference type="InterPro" id="IPR013656">
    <property type="entry name" value="PAS_4"/>
</dbReference>
<dbReference type="AlphaFoldDB" id="A0A5A7S995"/>
<dbReference type="SMART" id="SM00387">
    <property type="entry name" value="HATPase_c"/>
    <property type="match status" value="2"/>
</dbReference>
<feature type="domain" description="PAS" evidence="11">
    <location>
        <begin position="473"/>
        <end position="509"/>
    </location>
</feature>
<dbReference type="InterPro" id="IPR003018">
    <property type="entry name" value="GAF"/>
</dbReference>
<accession>A0A5A7S995</accession>
<dbReference type="InterPro" id="IPR035965">
    <property type="entry name" value="PAS-like_dom_sf"/>
</dbReference>
<organism evidence="12 13">
    <name type="scientific">Antrihabitans cavernicola</name>
    <dbReference type="NCBI Taxonomy" id="2495913"/>
    <lineage>
        <taxon>Bacteria</taxon>
        <taxon>Bacillati</taxon>
        <taxon>Actinomycetota</taxon>
        <taxon>Actinomycetes</taxon>
        <taxon>Mycobacteriales</taxon>
        <taxon>Nocardiaceae</taxon>
        <taxon>Antrihabitans</taxon>
    </lineage>
</organism>
<dbReference type="NCBIfam" id="TIGR00229">
    <property type="entry name" value="sensory_box"/>
    <property type="match status" value="1"/>
</dbReference>
<dbReference type="Gene3D" id="1.10.287.130">
    <property type="match status" value="1"/>
</dbReference>
<dbReference type="Pfam" id="PF02518">
    <property type="entry name" value="HATPase_c"/>
    <property type="match status" value="2"/>
</dbReference>
<dbReference type="InterPro" id="IPR036890">
    <property type="entry name" value="HATPase_C_sf"/>
</dbReference>
<dbReference type="SUPFAM" id="SSF47384">
    <property type="entry name" value="Homodimeric domain of signal transducing histidine kinase"/>
    <property type="match status" value="1"/>
</dbReference>
<dbReference type="PROSITE" id="PS50110">
    <property type="entry name" value="RESPONSE_REGULATORY"/>
    <property type="match status" value="1"/>
</dbReference>
<evidence type="ECO:0000259" key="11">
    <source>
        <dbReference type="PROSITE" id="PS50112"/>
    </source>
</evidence>
<evidence type="ECO:0000256" key="3">
    <source>
        <dbReference type="ARBA" id="ARBA00012438"/>
    </source>
</evidence>
<dbReference type="InterPro" id="IPR000014">
    <property type="entry name" value="PAS"/>
</dbReference>
<dbReference type="CDD" id="cd00082">
    <property type="entry name" value="HisKA"/>
    <property type="match status" value="1"/>
</dbReference>
<keyword evidence="4 8" id="KW-0597">Phosphoprotein</keyword>
<dbReference type="Pfam" id="PF08448">
    <property type="entry name" value="PAS_4"/>
    <property type="match status" value="1"/>
</dbReference>
<dbReference type="Pfam" id="PF01590">
    <property type="entry name" value="GAF"/>
    <property type="match status" value="1"/>
</dbReference>
<reference evidence="12 13" key="1">
    <citation type="submission" date="2019-07" db="EMBL/GenBank/DDBJ databases">
        <title>Rhodococcus cavernicolus sp. nov., isolated from a cave.</title>
        <authorList>
            <person name="Lee S.D."/>
        </authorList>
    </citation>
    <scope>NUCLEOTIDE SEQUENCE [LARGE SCALE GENOMIC DNA]</scope>
    <source>
        <strain evidence="12 13">C1-24</strain>
    </source>
</reference>
<name>A0A5A7S995_9NOCA</name>
<feature type="domain" description="Response regulatory" evidence="10">
    <location>
        <begin position="841"/>
        <end position="950"/>
    </location>
</feature>
<dbReference type="InterPro" id="IPR036097">
    <property type="entry name" value="HisK_dim/P_sf"/>
</dbReference>
<dbReference type="SMART" id="SM00065">
    <property type="entry name" value="GAF"/>
    <property type="match status" value="1"/>
</dbReference>
<dbReference type="SUPFAM" id="SSF55874">
    <property type="entry name" value="ATPase domain of HSP90 chaperone/DNA topoisomerase II/histidine kinase"/>
    <property type="match status" value="2"/>
</dbReference>
<dbReference type="InterPro" id="IPR029016">
    <property type="entry name" value="GAF-like_dom_sf"/>
</dbReference>
<dbReference type="SUPFAM" id="SSF52172">
    <property type="entry name" value="CheY-like"/>
    <property type="match status" value="1"/>
</dbReference>